<dbReference type="Proteomes" id="UP000287502">
    <property type="component" value="Chromosome"/>
</dbReference>
<reference evidence="1 2" key="1">
    <citation type="submission" date="2019-01" db="EMBL/GenBank/DDBJ databases">
        <title>Geovibrio thiophilus DSM 11263, complete genome.</title>
        <authorList>
            <person name="Spring S."/>
            <person name="Bunk B."/>
            <person name="Sproer C."/>
        </authorList>
    </citation>
    <scope>NUCLEOTIDE SEQUENCE [LARGE SCALE GENOMIC DNA]</scope>
    <source>
        <strain evidence="1 2">DSM 11263</strain>
    </source>
</reference>
<evidence type="ECO:0000313" key="1">
    <source>
        <dbReference type="EMBL" id="QAR32899.1"/>
    </source>
</evidence>
<dbReference type="RefSeq" id="WP_128466185.1">
    <property type="nucleotide sequence ID" value="NZ_CP035108.1"/>
</dbReference>
<keyword evidence="2" id="KW-1185">Reference proteome</keyword>
<dbReference type="OrthoDB" id="5454113at2"/>
<proteinExistence type="predicted"/>
<dbReference type="AlphaFoldDB" id="A0A410JXQ7"/>
<sequence length="239" mass="25862">MLNLQNAESGRCYIIKSSPQGDSAQKLASLGLYKGSAVTKLDLDDIKYPTVKIDTKNGVRVLSGQLAKHITVRAGSGEPKPFYEVSPSSTVITYSVGKSDKNAARLAMLGVKERMKVKIIKNLPPMEYVITVNHKNRVRISEAVAAMIVGDTVNRKDFQLTFSPKGTEFRVTGIAAGQKITAFLSGVEIGIGSVIIMEGIESGKRVDLDAEQEIVLYTHEGLIITMSSKTASMIEVEQG</sequence>
<accession>A0A410JXQ7</accession>
<gene>
    <name evidence="1" type="ORF">EP073_05615</name>
</gene>
<dbReference type="EMBL" id="CP035108">
    <property type="protein sequence ID" value="QAR32899.1"/>
    <property type="molecule type" value="Genomic_DNA"/>
</dbReference>
<protein>
    <recommendedName>
        <fullName evidence="3">Ferrous iron transport protein A</fullName>
    </recommendedName>
</protein>
<evidence type="ECO:0000313" key="2">
    <source>
        <dbReference type="Proteomes" id="UP000287502"/>
    </source>
</evidence>
<organism evidence="1 2">
    <name type="scientific">Geovibrio thiophilus</name>
    <dbReference type="NCBI Taxonomy" id="139438"/>
    <lineage>
        <taxon>Bacteria</taxon>
        <taxon>Pseudomonadati</taxon>
        <taxon>Deferribacterota</taxon>
        <taxon>Deferribacteres</taxon>
        <taxon>Deferribacterales</taxon>
        <taxon>Geovibrionaceae</taxon>
        <taxon>Geovibrio</taxon>
    </lineage>
</organism>
<dbReference type="KEGG" id="gtl:EP073_05615"/>
<evidence type="ECO:0008006" key="3">
    <source>
        <dbReference type="Google" id="ProtNLM"/>
    </source>
</evidence>
<name>A0A410JXQ7_9BACT</name>